<reference evidence="7 8" key="1">
    <citation type="journal article" date="2018" name="G3 (Bethesda)">
        <title>A High-Quality Reference Genome for the Invasive Mosquitofish Gambusia affinis Using a Chicago Library.</title>
        <authorList>
            <person name="Hoffberg S.L."/>
            <person name="Troendle N.J."/>
            <person name="Glenn T.C."/>
            <person name="Mahmud O."/>
            <person name="Louha S."/>
            <person name="Chalopin D."/>
            <person name="Bennetzen J.L."/>
            <person name="Mauricio R."/>
        </authorList>
    </citation>
    <scope>NUCLEOTIDE SEQUENCE [LARGE SCALE GENOMIC DNA]</scope>
    <source>
        <strain evidence="7">NE01/NJP1002.9</strain>
        <tissue evidence="7">Muscle</tissue>
    </source>
</reference>
<dbReference type="GO" id="GO:0030425">
    <property type="term" value="C:dendrite"/>
    <property type="evidence" value="ECO:0007669"/>
    <property type="project" value="TreeGrafter"/>
</dbReference>
<dbReference type="GO" id="GO:0071300">
    <property type="term" value="P:cellular response to retinoic acid"/>
    <property type="evidence" value="ECO:0007669"/>
    <property type="project" value="TreeGrafter"/>
</dbReference>
<dbReference type="InterPro" id="IPR033237">
    <property type="entry name" value="BRINP"/>
</dbReference>
<keyword evidence="4" id="KW-0325">Glycoprotein</keyword>
<evidence type="ECO:0000313" key="7">
    <source>
        <dbReference type="EMBL" id="PWA25298.1"/>
    </source>
</evidence>
<dbReference type="InterPro" id="IPR057450">
    <property type="entry name" value="BRINP_EGF"/>
</dbReference>
<comment type="similarity">
    <text evidence="1">Belongs to the BRINP family.</text>
</comment>
<proteinExistence type="inferred from homology"/>
<organism evidence="7 8">
    <name type="scientific">Gambusia affinis</name>
    <name type="common">Western mosquitofish</name>
    <name type="synonym">Heterandria affinis</name>
    <dbReference type="NCBI Taxonomy" id="33528"/>
    <lineage>
        <taxon>Eukaryota</taxon>
        <taxon>Metazoa</taxon>
        <taxon>Chordata</taxon>
        <taxon>Craniata</taxon>
        <taxon>Vertebrata</taxon>
        <taxon>Euteleostomi</taxon>
        <taxon>Actinopterygii</taxon>
        <taxon>Neopterygii</taxon>
        <taxon>Teleostei</taxon>
        <taxon>Neoteleostei</taxon>
        <taxon>Acanthomorphata</taxon>
        <taxon>Ovalentaria</taxon>
        <taxon>Atherinomorphae</taxon>
        <taxon>Cyprinodontiformes</taxon>
        <taxon>Poeciliidae</taxon>
        <taxon>Poeciliinae</taxon>
        <taxon>Gambusia</taxon>
    </lineage>
</organism>
<dbReference type="SMART" id="SM00457">
    <property type="entry name" value="MACPF"/>
    <property type="match status" value="1"/>
</dbReference>
<gene>
    <name evidence="7" type="ORF">CCH79_00005109</name>
</gene>
<evidence type="ECO:0000256" key="5">
    <source>
        <dbReference type="ARBA" id="ARBA00023306"/>
    </source>
</evidence>
<dbReference type="GO" id="GO:0007399">
    <property type="term" value="P:nervous system development"/>
    <property type="evidence" value="ECO:0007669"/>
    <property type="project" value="TreeGrafter"/>
</dbReference>
<dbReference type="GO" id="GO:0005737">
    <property type="term" value="C:cytoplasm"/>
    <property type="evidence" value="ECO:0007669"/>
    <property type="project" value="TreeGrafter"/>
</dbReference>
<dbReference type="Proteomes" id="UP000250572">
    <property type="component" value="Unassembled WGS sequence"/>
</dbReference>
<keyword evidence="3" id="KW-0338">Growth arrest</keyword>
<dbReference type="Pfam" id="PF25415">
    <property type="entry name" value="EGF_BRNP1-3"/>
    <property type="match status" value="1"/>
</dbReference>
<dbReference type="GO" id="GO:0043025">
    <property type="term" value="C:neuronal cell body"/>
    <property type="evidence" value="ECO:0007669"/>
    <property type="project" value="TreeGrafter"/>
</dbReference>
<keyword evidence="2" id="KW-0732">Signal</keyword>
<dbReference type="AlphaFoldDB" id="A0A315W0S2"/>
<dbReference type="GO" id="GO:0045930">
    <property type="term" value="P:negative regulation of mitotic cell cycle"/>
    <property type="evidence" value="ECO:0007669"/>
    <property type="project" value="InterPro"/>
</dbReference>
<keyword evidence="5" id="KW-0131">Cell cycle</keyword>
<evidence type="ECO:0000259" key="6">
    <source>
        <dbReference type="SMART" id="SM00457"/>
    </source>
</evidence>
<protein>
    <recommendedName>
        <fullName evidence="6">MACPF domain-containing protein</fullName>
    </recommendedName>
</protein>
<dbReference type="InterPro" id="IPR020864">
    <property type="entry name" value="MACPF"/>
</dbReference>
<accession>A0A315W0S2</accession>
<keyword evidence="8" id="KW-1185">Reference proteome</keyword>
<comment type="caution">
    <text evidence="7">The sequence shown here is derived from an EMBL/GenBank/DDBJ whole genome shotgun (WGS) entry which is preliminary data.</text>
</comment>
<evidence type="ECO:0000256" key="1">
    <source>
        <dbReference type="ARBA" id="ARBA00010360"/>
    </source>
</evidence>
<feature type="domain" description="MACPF" evidence="6">
    <location>
        <begin position="80"/>
        <end position="263"/>
    </location>
</feature>
<dbReference type="PANTHER" id="PTHR15564:SF4">
    <property type="entry name" value="BMP_RETINOIC ACID-INDUCIBLE NEURAL-SPECIFIC PROTEIN 2"/>
    <property type="match status" value="1"/>
</dbReference>
<name>A0A315W0S2_GAMAF</name>
<sequence>MDGRAGPVHINVEDLVLCLDLPCKRKLIASLVGKKGPCKTAGSFNELESQDKRIDFMIQLLGSWLFTPEPHMFDLLNVSPMEFSHWKVNSLATEKRDFLKAPLPLAPEFLRNLRLLGRRPTLQQINENLIKKYGTHFLVSATLGGEESLTIFLDKQKLNKKSEGNSNSSVVSLELLHQLAASYFTDRESTLRRLHHLQIATSAIKVTETRTGPLGCSNYDSLDSVSSVLVHSPENKIHLKVARAGRGDGCSRTLVSSCRDFEARLMQNSQAVRAGQRAKGTNGMSCRDKSAFRPAGTEVQRSVQSEMFQAFGLFEAFLWSGDNKGKDTTLGNYWHKKVHNLARRQKLRRDQELQNFKNLRKDVLPEFLRGRFVEAALSYVACNSEGELLCRNNDCWCRCSPRFPECNCPFADIKVMEENLEKNKASWNNFNQEFMESEEAMFSYGRQDVCESLLELEQGMREQLGLETARRSFMREKCSVVQPSDQQCAAEGWWTARRHDLPPDKWPGGSSSPKDLAPVQRRLKSWLFILPKVKCRSGEMHLSIRAGGEQSHSHSLGTGSSVGSKPRANRAYVYFTLSHNTQGGTSSSNSNAEGTVASCRVDEFKAFLKRLPTDRFLNVSTVAKFWSADLPLQKRYAQLEASTVLVSGKAQKIVRKLFTLSKRCPKQARISLPRERPVGFWLGTAQSLLYCNEHGVLGTFSEAAKSCTCPVDQPTCQGAIPCVVGTSPNSCSQCATDNATRCGACHHGNFLHLGSCRPSVGASLDHYLNFDLDMPDAEVKYLLQRLDSRIEVHAIYISNDVRLGSWFNPAWRKRMLLTLKSNKNKSNLIHMLMGISFQICSTKNSTLEPVPVIYVNPFGGSHSESWFMPVNQPEFPDWERTRLDSTPNAQCYNWTLSLGNKWKSFFETVHIYLRSRIVTDDPTVNETLFYEPLDLDDQTSNLGYMKINTLKVFGYSMHFDPEGIKDLILQLDYPYTQGTQDAAFLMLLEMRDRINRLSPPAPQPLDLFSCLLRHRLKLSAGEVARIKDSLQIFNSKLPNAFPEPDLAQLCS</sequence>
<dbReference type="EMBL" id="NHOQ01001318">
    <property type="protein sequence ID" value="PWA25298.1"/>
    <property type="molecule type" value="Genomic_DNA"/>
</dbReference>
<dbReference type="PANTHER" id="PTHR15564">
    <property type="entry name" value="MACPF DOMAIN-CONTAINING PROTEIN"/>
    <property type="match status" value="1"/>
</dbReference>
<dbReference type="GO" id="GO:0045666">
    <property type="term" value="P:positive regulation of neuron differentiation"/>
    <property type="evidence" value="ECO:0007669"/>
    <property type="project" value="InterPro"/>
</dbReference>
<evidence type="ECO:0000256" key="2">
    <source>
        <dbReference type="ARBA" id="ARBA00022729"/>
    </source>
</evidence>
<dbReference type="Pfam" id="PF19052">
    <property type="entry name" value="BRINP_C"/>
    <property type="match status" value="1"/>
</dbReference>
<evidence type="ECO:0000256" key="3">
    <source>
        <dbReference type="ARBA" id="ARBA00022810"/>
    </source>
</evidence>
<evidence type="ECO:0000256" key="4">
    <source>
        <dbReference type="ARBA" id="ARBA00023180"/>
    </source>
</evidence>
<dbReference type="InterPro" id="IPR057671">
    <property type="entry name" value="BRINP_C"/>
</dbReference>
<dbReference type="Pfam" id="PF01823">
    <property type="entry name" value="MACPF"/>
    <property type="match status" value="1"/>
</dbReference>
<evidence type="ECO:0000313" key="8">
    <source>
        <dbReference type="Proteomes" id="UP000250572"/>
    </source>
</evidence>